<organism evidence="2 3">
    <name type="scientific">Lysobacter soli</name>
    <dbReference type="NCBI Taxonomy" id="453783"/>
    <lineage>
        <taxon>Bacteria</taxon>
        <taxon>Pseudomonadati</taxon>
        <taxon>Pseudomonadota</taxon>
        <taxon>Gammaproteobacteria</taxon>
        <taxon>Lysobacterales</taxon>
        <taxon>Lysobacteraceae</taxon>
        <taxon>Lysobacter</taxon>
    </lineage>
</organism>
<evidence type="ECO:0000256" key="1">
    <source>
        <dbReference type="SAM" id="MobiDB-lite"/>
    </source>
</evidence>
<proteinExistence type="predicted"/>
<keyword evidence="3" id="KW-1185">Reference proteome</keyword>
<accession>A0A3D8VDL7</accession>
<dbReference type="EMBL" id="QTJR01000005">
    <property type="protein sequence ID" value="RDY67466.1"/>
    <property type="molecule type" value="Genomic_DNA"/>
</dbReference>
<dbReference type="AlphaFoldDB" id="A0A3D8VDL7"/>
<feature type="region of interest" description="Disordered" evidence="1">
    <location>
        <begin position="1"/>
        <end position="29"/>
    </location>
</feature>
<dbReference type="Proteomes" id="UP000256829">
    <property type="component" value="Unassembled WGS sequence"/>
</dbReference>
<comment type="caution">
    <text evidence="2">The sequence shown here is derived from an EMBL/GenBank/DDBJ whole genome shotgun (WGS) entry which is preliminary data.</text>
</comment>
<evidence type="ECO:0000313" key="2">
    <source>
        <dbReference type="EMBL" id="RDY67466.1"/>
    </source>
</evidence>
<gene>
    <name evidence="2" type="ORF">DX912_09340</name>
</gene>
<protein>
    <submittedName>
        <fullName evidence="2">Uncharacterized protein</fullName>
    </submittedName>
</protein>
<dbReference type="RefSeq" id="WP_115842233.1">
    <property type="nucleotide sequence ID" value="NZ_CP183976.1"/>
</dbReference>
<reference evidence="2 3" key="1">
    <citation type="submission" date="2018-08" db="EMBL/GenBank/DDBJ databases">
        <title>Lysobacter soli KCTC 22011, whole genome shotgun sequence.</title>
        <authorList>
            <person name="Zhang X."/>
            <person name="Feng G."/>
            <person name="Zhu H."/>
        </authorList>
    </citation>
    <scope>NUCLEOTIDE SEQUENCE [LARGE SCALE GENOMIC DNA]</scope>
    <source>
        <strain evidence="2 3">KCTC 22011</strain>
    </source>
</reference>
<sequence>MHKHLLLAQPRERRSGIPATSGAKLHRIPPTPSRCRDVSALGIVCAPAATYRGYTVTVVLDRLAVGDRWAGRATIASCRSPSRTLLALSFERLPRQRGGDRARLIVLRAALEAIDNAHRSGREVCAADA</sequence>
<name>A0A3D8VDL7_9GAMM</name>
<evidence type="ECO:0000313" key="3">
    <source>
        <dbReference type="Proteomes" id="UP000256829"/>
    </source>
</evidence>